<dbReference type="GO" id="GO:0004181">
    <property type="term" value="F:metallocarboxypeptidase activity"/>
    <property type="evidence" value="ECO:0007669"/>
    <property type="project" value="InterPro"/>
</dbReference>
<dbReference type="SUPFAM" id="SSF53187">
    <property type="entry name" value="Zn-dependent exopeptidases"/>
    <property type="match status" value="1"/>
</dbReference>
<evidence type="ECO:0000313" key="4">
    <source>
        <dbReference type="EMBL" id="TFB32815.1"/>
    </source>
</evidence>
<dbReference type="OrthoDB" id="9758209at2"/>
<dbReference type="EMBL" id="RCCK01000013">
    <property type="protein sequence ID" value="RLJ73554.1"/>
    <property type="molecule type" value="Genomic_DNA"/>
</dbReference>
<evidence type="ECO:0000256" key="1">
    <source>
        <dbReference type="SAM" id="SignalP"/>
    </source>
</evidence>
<name>A0A497XV96_9SPHI</name>
<dbReference type="Proteomes" id="UP000297429">
    <property type="component" value="Unassembled WGS sequence"/>
</dbReference>
<evidence type="ECO:0000313" key="5">
    <source>
        <dbReference type="Proteomes" id="UP000273898"/>
    </source>
</evidence>
<protein>
    <submittedName>
        <fullName evidence="3">Zinc carboxypeptidase</fullName>
    </submittedName>
</protein>
<dbReference type="EMBL" id="SOPX01000001">
    <property type="protein sequence ID" value="TFB32815.1"/>
    <property type="molecule type" value="Genomic_DNA"/>
</dbReference>
<dbReference type="AlphaFoldDB" id="A0A497XV96"/>
<keyword evidence="3" id="KW-0121">Carboxypeptidase</keyword>
<keyword evidence="1" id="KW-0732">Signal</keyword>
<comment type="caution">
    <text evidence="3">The sequence shown here is derived from an EMBL/GenBank/DDBJ whole genome shotgun (WGS) entry which is preliminary data.</text>
</comment>
<keyword evidence="3" id="KW-0645">Protease</keyword>
<reference evidence="4 6" key="2">
    <citation type="submission" date="2019-03" db="EMBL/GenBank/DDBJ databases">
        <authorList>
            <person name="He R.-H."/>
        </authorList>
    </citation>
    <scope>NUCLEOTIDE SEQUENCE [LARGE SCALE GENOMIC DNA]</scope>
    <source>
        <strain evidence="4 6">DSM 19624</strain>
    </source>
</reference>
<sequence>MIKTYFKGLCIAFLMVNSCVVLSQEVPTPKSHFGFDIGDDYQLANYTQTEAYFKKLAVSSNRIKLVDIGKTEEGRSQYMLIVSSPENLKKLDRYKEISQQLAHAEISAEQAKVLAQESNIKDDI</sequence>
<proteinExistence type="predicted"/>
<keyword evidence="6" id="KW-1185">Reference proteome</keyword>
<dbReference type="Pfam" id="PF00246">
    <property type="entry name" value="Peptidase_M14"/>
    <property type="match status" value="1"/>
</dbReference>
<feature type="domain" description="Peptidase M14" evidence="2">
    <location>
        <begin position="50"/>
        <end position="90"/>
    </location>
</feature>
<reference evidence="3 5" key="1">
    <citation type="submission" date="2018-10" db="EMBL/GenBank/DDBJ databases">
        <title>Genomic Encyclopedia of Archaeal and Bacterial Type Strains, Phase II (KMG-II): from individual species to whole genera.</title>
        <authorList>
            <person name="Goeker M."/>
        </authorList>
    </citation>
    <scope>NUCLEOTIDE SEQUENCE [LARGE SCALE GENOMIC DNA]</scope>
    <source>
        <strain evidence="3 5">DSM 19624</strain>
    </source>
</reference>
<gene>
    <name evidence="3" type="ORF">BCL90_3711</name>
    <name evidence="4" type="ORF">E3V97_01895</name>
</gene>
<dbReference type="RefSeq" id="WP_121285368.1">
    <property type="nucleotide sequence ID" value="NZ_RCCK01000013.1"/>
</dbReference>
<dbReference type="InterPro" id="IPR000834">
    <property type="entry name" value="Peptidase_M14"/>
</dbReference>
<dbReference type="GO" id="GO:0008270">
    <property type="term" value="F:zinc ion binding"/>
    <property type="evidence" value="ECO:0007669"/>
    <property type="project" value="InterPro"/>
</dbReference>
<feature type="chain" id="PRO_5044605474" evidence="1">
    <location>
        <begin position="24"/>
        <end position="124"/>
    </location>
</feature>
<dbReference type="GO" id="GO:0006508">
    <property type="term" value="P:proteolysis"/>
    <property type="evidence" value="ECO:0007669"/>
    <property type="project" value="InterPro"/>
</dbReference>
<organism evidence="3 5">
    <name type="scientific">Pedobacter alluvionis</name>
    <dbReference type="NCBI Taxonomy" id="475253"/>
    <lineage>
        <taxon>Bacteria</taxon>
        <taxon>Pseudomonadati</taxon>
        <taxon>Bacteroidota</taxon>
        <taxon>Sphingobacteriia</taxon>
        <taxon>Sphingobacteriales</taxon>
        <taxon>Sphingobacteriaceae</taxon>
        <taxon>Pedobacter</taxon>
    </lineage>
</organism>
<feature type="signal peptide" evidence="1">
    <location>
        <begin position="1"/>
        <end position="23"/>
    </location>
</feature>
<dbReference type="Gene3D" id="3.40.630.10">
    <property type="entry name" value="Zn peptidases"/>
    <property type="match status" value="1"/>
</dbReference>
<dbReference type="Proteomes" id="UP000273898">
    <property type="component" value="Unassembled WGS sequence"/>
</dbReference>
<evidence type="ECO:0000259" key="2">
    <source>
        <dbReference type="Pfam" id="PF00246"/>
    </source>
</evidence>
<evidence type="ECO:0000313" key="3">
    <source>
        <dbReference type="EMBL" id="RLJ73554.1"/>
    </source>
</evidence>
<keyword evidence="3" id="KW-0378">Hydrolase</keyword>
<evidence type="ECO:0000313" key="6">
    <source>
        <dbReference type="Proteomes" id="UP000297429"/>
    </source>
</evidence>
<accession>A0A497XV96</accession>